<sequence>MSYGLVPYTCNLDYINELGRNLKEDELAGLRESLAPALAQIDSDFMEPVKAIQALDDFIAGKVNHPSYPHLYWYVFEILCHVFGGRLPNESCYPCDPAIVDNLSSIKLYCLSHPVLPMPDDFPSVYACRPSSQAQLREELKTAPMPEECRKEMNGWLDFVQPHEQDLVVFYY</sequence>
<keyword evidence="3" id="KW-1185">Reference proteome</keyword>
<name>A0ABU3VW20_9GAMM</name>
<feature type="domain" description="DUF7691" evidence="1">
    <location>
        <begin position="1"/>
        <end position="172"/>
    </location>
</feature>
<evidence type="ECO:0000259" key="1">
    <source>
        <dbReference type="Pfam" id="PF24740"/>
    </source>
</evidence>
<dbReference type="EMBL" id="JAWIIJ010000004">
    <property type="protein sequence ID" value="MDV2078459.1"/>
    <property type="molecule type" value="Genomic_DNA"/>
</dbReference>
<accession>A0ABU3VW20</accession>
<proteinExistence type="predicted"/>
<evidence type="ECO:0000313" key="3">
    <source>
        <dbReference type="Proteomes" id="UP001269819"/>
    </source>
</evidence>
<dbReference type="Proteomes" id="UP001269819">
    <property type="component" value="Unassembled WGS sequence"/>
</dbReference>
<comment type="caution">
    <text evidence="2">The sequence shown here is derived from an EMBL/GenBank/DDBJ whole genome shotgun (WGS) entry which is preliminary data.</text>
</comment>
<dbReference type="InterPro" id="IPR056108">
    <property type="entry name" value="DUF7691"/>
</dbReference>
<gene>
    <name evidence="2" type="ORF">RYS15_07175</name>
</gene>
<dbReference type="Pfam" id="PF24740">
    <property type="entry name" value="DUF7691"/>
    <property type="match status" value="1"/>
</dbReference>
<evidence type="ECO:0000313" key="2">
    <source>
        <dbReference type="EMBL" id="MDV2078459.1"/>
    </source>
</evidence>
<reference evidence="2 3" key="1">
    <citation type="submission" date="2023-10" db="EMBL/GenBank/DDBJ databases">
        <title>Characteristics and mechanism of a salt-tolerant marine origin heterotrophic nitrifying- aerobic denitrifying bacteria Marinobacter xestospongiae HN1.</title>
        <authorList>
            <person name="Qi R."/>
        </authorList>
    </citation>
    <scope>NUCLEOTIDE SEQUENCE [LARGE SCALE GENOMIC DNA]</scope>
    <source>
        <strain evidence="2 3">HN1</strain>
    </source>
</reference>
<dbReference type="RefSeq" id="WP_248166087.1">
    <property type="nucleotide sequence ID" value="NZ_BAABBC010000009.1"/>
</dbReference>
<protein>
    <recommendedName>
        <fullName evidence="1">DUF7691 domain-containing protein</fullName>
    </recommendedName>
</protein>
<organism evidence="2 3">
    <name type="scientific">Marinobacter xestospongiae</name>
    <dbReference type="NCBI Taxonomy" id="994319"/>
    <lineage>
        <taxon>Bacteria</taxon>
        <taxon>Pseudomonadati</taxon>
        <taxon>Pseudomonadota</taxon>
        <taxon>Gammaproteobacteria</taxon>
        <taxon>Pseudomonadales</taxon>
        <taxon>Marinobacteraceae</taxon>
        <taxon>Marinobacter</taxon>
    </lineage>
</organism>